<dbReference type="Proteomes" id="UP001108025">
    <property type="component" value="Unassembled WGS sequence"/>
</dbReference>
<sequence>MNILIGWCQDCKGIKIAMPDSYKKNRASFEIIDDLKGDCGDDLTTSKTVFNRISKQNDLIIRTMSLDEFSKWNAHICGCTKICKKVKTFDDACLILGIENTIPDYSFLPQLIKVRMIAMYKLIIVTKALNEGWEPQYENQKNYCAYYPTGFYNSDQEFPHHHEFGCDDSYKISNIDYNGGVLLMFKDFGLADYAGVQFRDLYLDLYQYPESYLNRYQK</sequence>
<dbReference type="RefSeq" id="WP_230666772.1">
    <property type="nucleotide sequence ID" value="NZ_JAJNAY010000001.1"/>
</dbReference>
<dbReference type="EMBL" id="JAJNAY010000001">
    <property type="protein sequence ID" value="MCD1115601.1"/>
    <property type="molecule type" value="Genomic_DNA"/>
</dbReference>
<dbReference type="AlphaFoldDB" id="A0A9Q3YTT9"/>
<evidence type="ECO:0000313" key="2">
    <source>
        <dbReference type="Proteomes" id="UP001108025"/>
    </source>
</evidence>
<evidence type="ECO:0000313" key="1">
    <source>
        <dbReference type="EMBL" id="MCD1115601.1"/>
    </source>
</evidence>
<gene>
    <name evidence="1" type="ORF">LO744_01755</name>
</gene>
<name>A0A9Q3YTT9_9FLAO</name>
<reference evidence="1" key="1">
    <citation type="submission" date="2021-11" db="EMBL/GenBank/DDBJ databases">
        <title>Description of novel Chryseobacterium species.</title>
        <authorList>
            <person name="Saticioglu I.B."/>
            <person name="Ay H."/>
            <person name="Altun S."/>
            <person name="Duman M."/>
        </authorList>
    </citation>
    <scope>NUCLEOTIDE SEQUENCE</scope>
    <source>
        <strain evidence="1">C-17</strain>
    </source>
</reference>
<proteinExistence type="predicted"/>
<protein>
    <submittedName>
        <fullName evidence="1">Uncharacterized protein</fullName>
    </submittedName>
</protein>
<organism evidence="1 2">
    <name type="scientific">Chryseobacterium turcicum</name>
    <dbReference type="NCBI Taxonomy" id="2898076"/>
    <lineage>
        <taxon>Bacteria</taxon>
        <taxon>Pseudomonadati</taxon>
        <taxon>Bacteroidota</taxon>
        <taxon>Flavobacteriia</taxon>
        <taxon>Flavobacteriales</taxon>
        <taxon>Weeksellaceae</taxon>
        <taxon>Chryseobacterium group</taxon>
        <taxon>Chryseobacterium</taxon>
    </lineage>
</organism>
<accession>A0A9Q3YTT9</accession>
<comment type="caution">
    <text evidence="1">The sequence shown here is derived from an EMBL/GenBank/DDBJ whole genome shotgun (WGS) entry which is preliminary data.</text>
</comment>
<keyword evidence="2" id="KW-1185">Reference proteome</keyword>